<dbReference type="AlphaFoldDB" id="A0A650CQ71"/>
<dbReference type="GO" id="GO:0008720">
    <property type="term" value="F:D-lactate dehydrogenase (NAD+) activity"/>
    <property type="evidence" value="ECO:0007669"/>
    <property type="project" value="TreeGrafter"/>
</dbReference>
<proteinExistence type="inferred from homology"/>
<evidence type="ECO:0000259" key="2">
    <source>
        <dbReference type="PROSITE" id="PS51387"/>
    </source>
</evidence>
<dbReference type="Pfam" id="PF01565">
    <property type="entry name" value="FAD_binding_4"/>
    <property type="match status" value="1"/>
</dbReference>
<dbReference type="Proteomes" id="UP000423396">
    <property type="component" value="Chromosome"/>
</dbReference>
<dbReference type="EMBL" id="CP045483">
    <property type="protein sequence ID" value="QGR19994.1"/>
    <property type="molecule type" value="Genomic_DNA"/>
</dbReference>
<dbReference type="InterPro" id="IPR036318">
    <property type="entry name" value="FAD-bd_PCMH-like_sf"/>
</dbReference>
<gene>
    <name evidence="3" type="ORF">D1868_08355</name>
</gene>
<dbReference type="RefSeq" id="WP_156007348.1">
    <property type="nucleotide sequence ID" value="NZ_CP045483.1"/>
</dbReference>
<organism evidence="3 4">
    <name type="scientific">Stygiolobus azoricus</name>
    <dbReference type="NCBI Taxonomy" id="41675"/>
    <lineage>
        <taxon>Archaea</taxon>
        <taxon>Thermoproteota</taxon>
        <taxon>Thermoprotei</taxon>
        <taxon>Sulfolobales</taxon>
        <taxon>Sulfolobaceae</taxon>
        <taxon>Stygiolobus</taxon>
    </lineage>
</organism>
<dbReference type="GO" id="GO:0071949">
    <property type="term" value="F:FAD binding"/>
    <property type="evidence" value="ECO:0007669"/>
    <property type="project" value="InterPro"/>
</dbReference>
<feature type="domain" description="FAD-binding PCMH-type" evidence="2">
    <location>
        <begin position="1"/>
        <end position="171"/>
    </location>
</feature>
<accession>A0A650CQ71</accession>
<evidence type="ECO:0000313" key="4">
    <source>
        <dbReference type="Proteomes" id="UP000423396"/>
    </source>
</evidence>
<sequence>MECKELFEPTSYEEILEIVRNANDSGKKVHILGLETHHVVEKPFEICISTIRLDKILESSTSDLYVSVQSGVRFNDLQEHLSNNNLFFPAFYEGTIGGLISTNLPSPFSLWYPYPRDLILGAKIVTGDGKLIKSGGKTTKFSSGYKIWKALSGALGTLGIYLELYIKVLPKPEKIISVKVDRPEDIIRENPWGIISFLDSSKISTYAIFAGFSSYIEKISKNSEVIEGILPTDMKCERIYGVVTARGEELQLLKKFSSGIAFYGSGYVRTCDEKALSLRSEDYTVVIEKGCRDSEDCLGYSYTSLRLLKNSLDPNHVLCSGIAFDC</sequence>
<dbReference type="GO" id="GO:1903457">
    <property type="term" value="P:lactate catabolic process"/>
    <property type="evidence" value="ECO:0007669"/>
    <property type="project" value="TreeGrafter"/>
</dbReference>
<dbReference type="PANTHER" id="PTHR11748:SF111">
    <property type="entry name" value="D-LACTATE DEHYDROGENASE, MITOCHONDRIAL-RELATED"/>
    <property type="match status" value="1"/>
</dbReference>
<dbReference type="InterPro" id="IPR016169">
    <property type="entry name" value="FAD-bd_PCMH_sub2"/>
</dbReference>
<name>A0A650CQ71_9CREN</name>
<dbReference type="PANTHER" id="PTHR11748">
    <property type="entry name" value="D-LACTATE DEHYDROGENASE"/>
    <property type="match status" value="1"/>
</dbReference>
<dbReference type="InterPro" id="IPR016166">
    <property type="entry name" value="FAD-bd_PCMH"/>
</dbReference>
<protein>
    <submittedName>
        <fullName evidence="3">FAD-binding protein</fullName>
    </submittedName>
</protein>
<dbReference type="GeneID" id="42799075"/>
<dbReference type="KEGG" id="sazo:D1868_08355"/>
<dbReference type="PROSITE" id="PS51387">
    <property type="entry name" value="FAD_PCMH"/>
    <property type="match status" value="1"/>
</dbReference>
<evidence type="ECO:0000313" key="3">
    <source>
        <dbReference type="EMBL" id="QGR19994.1"/>
    </source>
</evidence>
<evidence type="ECO:0000256" key="1">
    <source>
        <dbReference type="ARBA" id="ARBA00008000"/>
    </source>
</evidence>
<keyword evidence="4" id="KW-1185">Reference proteome</keyword>
<dbReference type="InterPro" id="IPR006094">
    <property type="entry name" value="Oxid_FAD_bind_N"/>
</dbReference>
<comment type="similarity">
    <text evidence="1">Belongs to the FAD-binding oxidoreductase/transferase type 4 family.</text>
</comment>
<reference evidence="3 4" key="1">
    <citation type="submission" date="2019-10" db="EMBL/GenBank/DDBJ databases">
        <title>Genome Sequences from Six Type Strain Members of the Archaeal Family Sulfolobaceae: Acidianus ambivalens, Acidianus infernus, Metallosphaera prunae, Stygiolobus azoricus, Sulfolobus metallicus, and Sulfurisphaera ohwakuensis.</title>
        <authorList>
            <person name="Counts J.A."/>
            <person name="Kelly R.M."/>
        </authorList>
    </citation>
    <scope>NUCLEOTIDE SEQUENCE [LARGE SCALE GENOMIC DNA]</scope>
    <source>
        <strain evidence="3 4">FC6</strain>
    </source>
</reference>
<dbReference type="SUPFAM" id="SSF56176">
    <property type="entry name" value="FAD-binding/transporter-associated domain-like"/>
    <property type="match status" value="1"/>
</dbReference>
<dbReference type="GO" id="GO:0004458">
    <property type="term" value="F:D-lactate dehydrogenase (cytochrome) activity"/>
    <property type="evidence" value="ECO:0007669"/>
    <property type="project" value="TreeGrafter"/>
</dbReference>
<dbReference type="Gene3D" id="3.30.465.10">
    <property type="match status" value="1"/>
</dbReference>
<dbReference type="OrthoDB" id="26910at2157"/>